<sequence>MQYENSTELSLKMGLGIMFAIGIMRGYLTREQTVSQLLCLSSSRQKANRKHGQAIVRTEWEGEEGEDITFWEYFLRSRDVCACYVRDNTENVPQPILTAHVIRCD</sequence>
<name>A0AAV4UH02_9ARAC</name>
<dbReference type="AlphaFoldDB" id="A0AAV4UH02"/>
<protein>
    <submittedName>
        <fullName evidence="1">Uncharacterized protein</fullName>
    </submittedName>
</protein>
<accession>A0AAV4UH02</accession>
<comment type="caution">
    <text evidence="1">The sequence shown here is derived from an EMBL/GenBank/DDBJ whole genome shotgun (WGS) entry which is preliminary data.</text>
</comment>
<keyword evidence="2" id="KW-1185">Reference proteome</keyword>
<organism evidence="1 2">
    <name type="scientific">Caerostris darwini</name>
    <dbReference type="NCBI Taxonomy" id="1538125"/>
    <lineage>
        <taxon>Eukaryota</taxon>
        <taxon>Metazoa</taxon>
        <taxon>Ecdysozoa</taxon>
        <taxon>Arthropoda</taxon>
        <taxon>Chelicerata</taxon>
        <taxon>Arachnida</taxon>
        <taxon>Araneae</taxon>
        <taxon>Araneomorphae</taxon>
        <taxon>Entelegynae</taxon>
        <taxon>Araneoidea</taxon>
        <taxon>Araneidae</taxon>
        <taxon>Caerostris</taxon>
    </lineage>
</organism>
<dbReference type="Proteomes" id="UP001054837">
    <property type="component" value="Unassembled WGS sequence"/>
</dbReference>
<evidence type="ECO:0000313" key="2">
    <source>
        <dbReference type="Proteomes" id="UP001054837"/>
    </source>
</evidence>
<reference evidence="1 2" key="1">
    <citation type="submission" date="2021-06" db="EMBL/GenBank/DDBJ databases">
        <title>Caerostris darwini draft genome.</title>
        <authorList>
            <person name="Kono N."/>
            <person name="Arakawa K."/>
        </authorList>
    </citation>
    <scope>NUCLEOTIDE SEQUENCE [LARGE SCALE GENOMIC DNA]</scope>
</reference>
<proteinExistence type="predicted"/>
<evidence type="ECO:0000313" key="1">
    <source>
        <dbReference type="EMBL" id="GIY56990.1"/>
    </source>
</evidence>
<gene>
    <name evidence="1" type="ORF">CDAR_289491</name>
</gene>
<dbReference type="EMBL" id="BPLQ01011253">
    <property type="protein sequence ID" value="GIY56990.1"/>
    <property type="molecule type" value="Genomic_DNA"/>
</dbReference>